<feature type="binding site" evidence="6">
    <location>
        <position position="57"/>
    </location>
    <ligand>
        <name>substrate</name>
    </ligand>
</feature>
<evidence type="ECO:0000313" key="8">
    <source>
        <dbReference type="Proteomes" id="UP000019109"/>
    </source>
</evidence>
<feature type="active site" description="Proton donor/acceptor" evidence="5">
    <location>
        <position position="81"/>
    </location>
</feature>
<dbReference type="PANTHER" id="PTHR11931">
    <property type="entry name" value="PHOSPHOGLYCERATE MUTASE"/>
    <property type="match status" value="1"/>
</dbReference>
<dbReference type="SMART" id="SM00855">
    <property type="entry name" value="PGAM"/>
    <property type="match status" value="1"/>
</dbReference>
<keyword evidence="3" id="KW-0324">Glycolysis</keyword>
<feature type="active site" description="Tele-phosphohistidine intermediate" evidence="5">
    <location>
        <position position="8"/>
    </location>
</feature>
<comment type="caution">
    <text evidence="7">The sequence shown here is derived from an EMBL/GenBank/DDBJ whole genome shotgun (WGS) entry which is preliminary data.</text>
</comment>
<dbReference type="Gene3D" id="3.40.50.1240">
    <property type="entry name" value="Phosphoglycerate mutase-like"/>
    <property type="match status" value="1"/>
</dbReference>
<evidence type="ECO:0000256" key="2">
    <source>
        <dbReference type="ARBA" id="ARBA00012028"/>
    </source>
</evidence>
<dbReference type="AlphaFoldDB" id="W4V1L1"/>
<evidence type="ECO:0000256" key="6">
    <source>
        <dbReference type="PIRSR" id="PIRSR613078-2"/>
    </source>
</evidence>
<dbReference type="EC" id="5.4.2.11" evidence="2"/>
<keyword evidence="4" id="KW-0413">Isomerase</keyword>
<dbReference type="InterPro" id="IPR029033">
    <property type="entry name" value="His_PPase_superfam"/>
</dbReference>
<comment type="similarity">
    <text evidence="1">Belongs to the phosphoglycerate mutase family. BPG-dependent PGAM subfamily.</text>
</comment>
<feature type="binding site" evidence="6">
    <location>
        <begin position="7"/>
        <end position="14"/>
    </location>
    <ligand>
        <name>substrate</name>
    </ligand>
</feature>
<sequence length="173" mass="20292">MKIYITRHGETQWNNEGLMQGWKNSNLTDKGIENAKRLGERLKDIKFDVIYSSPLGRAIDTAKYINEKINAKVVLVESLKEMGFGIWEGMELNKIKELYFEQYTNFWERPHLYKPQEDGESFQELLVRVRNAWDEIIKAGGDNILIVTHAVVLKAIYMIIKNYQLRTFGIRHL</sequence>
<proteinExistence type="inferred from homology"/>
<evidence type="ECO:0000313" key="7">
    <source>
        <dbReference type="EMBL" id="GAE86977.1"/>
    </source>
</evidence>
<dbReference type="PIRSF" id="PIRSF000709">
    <property type="entry name" value="6PFK_2-Ptase"/>
    <property type="match status" value="1"/>
</dbReference>
<keyword evidence="8" id="KW-1185">Reference proteome</keyword>
<dbReference type="Pfam" id="PF00300">
    <property type="entry name" value="His_Phos_1"/>
    <property type="match status" value="1"/>
</dbReference>
<organism evidence="7 8">
    <name type="scientific">Acetivibrio straminisolvens JCM 21531</name>
    <dbReference type="NCBI Taxonomy" id="1294263"/>
    <lineage>
        <taxon>Bacteria</taxon>
        <taxon>Bacillati</taxon>
        <taxon>Bacillota</taxon>
        <taxon>Clostridia</taxon>
        <taxon>Eubacteriales</taxon>
        <taxon>Oscillospiraceae</taxon>
        <taxon>Acetivibrio</taxon>
    </lineage>
</organism>
<dbReference type="PROSITE" id="PS00175">
    <property type="entry name" value="PG_MUTASE"/>
    <property type="match status" value="1"/>
</dbReference>
<dbReference type="SUPFAM" id="SSF53254">
    <property type="entry name" value="Phosphoglycerate mutase-like"/>
    <property type="match status" value="1"/>
</dbReference>
<dbReference type="GO" id="GO:0006096">
    <property type="term" value="P:glycolytic process"/>
    <property type="evidence" value="ECO:0007669"/>
    <property type="project" value="UniProtKB-KW"/>
</dbReference>
<evidence type="ECO:0000256" key="3">
    <source>
        <dbReference type="ARBA" id="ARBA00023152"/>
    </source>
</evidence>
<dbReference type="InterPro" id="IPR013078">
    <property type="entry name" value="His_Pase_superF_clade-1"/>
</dbReference>
<name>W4V1L1_9FIRM</name>
<dbReference type="InterPro" id="IPR005952">
    <property type="entry name" value="Phosphogly_mut1"/>
</dbReference>
<evidence type="ECO:0000256" key="4">
    <source>
        <dbReference type="ARBA" id="ARBA00023235"/>
    </source>
</evidence>
<protein>
    <recommendedName>
        <fullName evidence="2">phosphoglycerate mutase (2,3-diphosphoglycerate-dependent)</fullName>
        <ecNumber evidence="2">5.4.2.11</ecNumber>
    </recommendedName>
</protein>
<dbReference type="InterPro" id="IPR001345">
    <property type="entry name" value="PG/BPGM_mutase_AS"/>
</dbReference>
<evidence type="ECO:0000256" key="5">
    <source>
        <dbReference type="PIRSR" id="PIRSR613078-1"/>
    </source>
</evidence>
<gene>
    <name evidence="7" type="ORF">JCM21531_314</name>
</gene>
<dbReference type="CDD" id="cd07067">
    <property type="entry name" value="HP_PGM_like"/>
    <property type="match status" value="1"/>
</dbReference>
<dbReference type="GO" id="GO:0004619">
    <property type="term" value="F:phosphoglycerate mutase activity"/>
    <property type="evidence" value="ECO:0007669"/>
    <property type="project" value="UniProtKB-EC"/>
</dbReference>
<dbReference type="EMBL" id="BAVR01000003">
    <property type="protein sequence ID" value="GAE86977.1"/>
    <property type="molecule type" value="Genomic_DNA"/>
</dbReference>
<dbReference type="STRING" id="1294263.JCM21531_314"/>
<reference evidence="7" key="1">
    <citation type="journal article" date="2014" name="Genome Announc.">
        <title>Draft Genome Sequence of Clostridium straminisolvens Strain JCM 21531T, Isolated from a Cellulose-Degrading Bacterial Community.</title>
        <authorList>
            <person name="Yuki M."/>
            <person name="Oshima K."/>
            <person name="Suda W."/>
            <person name="Sakamoto M."/>
            <person name="Kitamura K."/>
            <person name="Iida T."/>
            <person name="Hattori M."/>
            <person name="Ohkuma M."/>
        </authorList>
    </citation>
    <scope>NUCLEOTIDE SEQUENCE [LARGE SCALE GENOMIC DNA]</scope>
    <source>
        <strain evidence="7">JCM 21531</strain>
    </source>
</reference>
<accession>W4V1L1</accession>
<evidence type="ECO:0000256" key="1">
    <source>
        <dbReference type="ARBA" id="ARBA00006717"/>
    </source>
</evidence>
<dbReference type="Proteomes" id="UP000019109">
    <property type="component" value="Unassembled WGS sequence"/>
</dbReference>